<evidence type="ECO:0000256" key="1">
    <source>
        <dbReference type="SAM" id="MobiDB-lite"/>
    </source>
</evidence>
<evidence type="ECO:0000313" key="3">
    <source>
        <dbReference type="Proteomes" id="UP001596548"/>
    </source>
</evidence>
<gene>
    <name evidence="2" type="ORF">ACFQS1_07400</name>
</gene>
<proteinExistence type="predicted"/>
<dbReference type="EMBL" id="JBHTBJ010000003">
    <property type="protein sequence ID" value="MFC7273798.1"/>
    <property type="molecule type" value="Genomic_DNA"/>
</dbReference>
<feature type="compositionally biased region" description="Basic and acidic residues" evidence="1">
    <location>
        <begin position="65"/>
        <end position="80"/>
    </location>
</feature>
<protein>
    <submittedName>
        <fullName evidence="2">Uncharacterized protein</fullName>
    </submittedName>
</protein>
<comment type="caution">
    <text evidence="2">The sequence shown here is derived from an EMBL/GenBank/DDBJ whole genome shotgun (WGS) entry which is preliminary data.</text>
</comment>
<feature type="region of interest" description="Disordered" evidence="1">
    <location>
        <begin position="54"/>
        <end position="80"/>
    </location>
</feature>
<reference evidence="3" key="1">
    <citation type="journal article" date="2019" name="Int. J. Syst. Evol. Microbiol.">
        <title>The Global Catalogue of Microorganisms (GCM) 10K type strain sequencing project: providing services to taxonomists for standard genome sequencing and annotation.</title>
        <authorList>
            <consortium name="The Broad Institute Genomics Platform"/>
            <consortium name="The Broad Institute Genome Sequencing Center for Infectious Disease"/>
            <person name="Wu L."/>
            <person name="Ma J."/>
        </authorList>
    </citation>
    <scope>NUCLEOTIDE SEQUENCE [LARGE SCALE GENOMIC DNA]</scope>
    <source>
        <strain evidence="3">XZYJT-10</strain>
    </source>
</reference>
<dbReference type="RefSeq" id="WP_378965398.1">
    <property type="nucleotide sequence ID" value="NZ_JBHTBJ010000003.1"/>
</dbReference>
<accession>A0ABW2HKT5</accession>
<keyword evidence="3" id="KW-1185">Reference proteome</keyword>
<dbReference type="Proteomes" id="UP001596548">
    <property type="component" value="Unassembled WGS sequence"/>
</dbReference>
<name>A0ABW2HKT5_9ACTN</name>
<sequence>MITQADDALMWIAERVADCFSKSGYAFVEDDKVGPLAATLRTFLTVEGIPVNTINDQAIGDDDSANDKPAEAAAPEDHPR</sequence>
<evidence type="ECO:0000313" key="2">
    <source>
        <dbReference type="EMBL" id="MFC7273798.1"/>
    </source>
</evidence>
<organism evidence="2 3">
    <name type="scientific">Paractinoplanes rhizophilus</name>
    <dbReference type="NCBI Taxonomy" id="1416877"/>
    <lineage>
        <taxon>Bacteria</taxon>
        <taxon>Bacillati</taxon>
        <taxon>Actinomycetota</taxon>
        <taxon>Actinomycetes</taxon>
        <taxon>Micromonosporales</taxon>
        <taxon>Micromonosporaceae</taxon>
        <taxon>Paractinoplanes</taxon>
    </lineage>
</organism>